<reference evidence="1 2" key="1">
    <citation type="submission" date="2019-01" db="EMBL/GenBank/DDBJ databases">
        <title>Sinorhodobacter populi sp. nov. isolated from the symptomatic bark tissue of Populus euramericana canker.</title>
        <authorList>
            <person name="Xu G."/>
        </authorList>
    </citation>
    <scope>NUCLEOTIDE SEQUENCE [LARGE SCALE GENOMIC DNA]</scope>
    <source>
        <strain evidence="1 2">SK2B-1</strain>
    </source>
</reference>
<sequence>MALASVSNGPTGVCISADAFAQSLEITPQAARLAFRNAVSGRRWRGHNLPIVEIPGQRGGNGGSVWGLAVEHCDPELQALLLPATAEAAENTLETPVNSSIEGWQIEEQQARWVIIQPLLLAQKGTTARGDLIREATARHHDYPGGPRQFSYGAIRDWIALFERKGLAGLLPSLRTDRGVARVLMTRLWDADH</sequence>
<organism evidence="1 2">
    <name type="scientific">Paenirhodobacter populi</name>
    <dbReference type="NCBI Taxonomy" id="2306993"/>
    <lineage>
        <taxon>Bacteria</taxon>
        <taxon>Pseudomonadati</taxon>
        <taxon>Pseudomonadota</taxon>
        <taxon>Alphaproteobacteria</taxon>
        <taxon>Rhodobacterales</taxon>
        <taxon>Rhodobacter group</taxon>
        <taxon>Paenirhodobacter</taxon>
    </lineage>
</organism>
<evidence type="ECO:0000313" key="2">
    <source>
        <dbReference type="Proteomes" id="UP000284476"/>
    </source>
</evidence>
<accession>A0A443JSH1</accession>
<evidence type="ECO:0000313" key="1">
    <source>
        <dbReference type="EMBL" id="RWR23464.1"/>
    </source>
</evidence>
<protein>
    <submittedName>
        <fullName evidence="1">Uncharacterized protein</fullName>
    </submittedName>
</protein>
<name>A0A443JSH1_9RHOB</name>
<dbReference type="EMBL" id="SAUZ01000003">
    <property type="protein sequence ID" value="RWR23464.1"/>
    <property type="molecule type" value="Genomic_DNA"/>
</dbReference>
<dbReference type="RefSeq" id="WP_128207614.1">
    <property type="nucleotide sequence ID" value="NZ_JBHRSO010000023.1"/>
</dbReference>
<comment type="caution">
    <text evidence="1">The sequence shown here is derived from an EMBL/GenBank/DDBJ whole genome shotgun (WGS) entry which is preliminary data.</text>
</comment>
<dbReference type="Proteomes" id="UP000284476">
    <property type="component" value="Unassembled WGS sequence"/>
</dbReference>
<proteinExistence type="predicted"/>
<dbReference type="AlphaFoldDB" id="A0A443JSH1"/>
<gene>
    <name evidence="1" type="ORF">D2T30_03185</name>
</gene>